<protein>
    <submittedName>
        <fullName evidence="2">NAD-dependent epimerase/dehydratase family protein</fullName>
    </submittedName>
</protein>
<dbReference type="EMBL" id="CP031223">
    <property type="protein sequence ID" value="QFG00193.1"/>
    <property type="molecule type" value="Genomic_DNA"/>
</dbReference>
<evidence type="ECO:0000313" key="3">
    <source>
        <dbReference type="Proteomes" id="UP000325517"/>
    </source>
</evidence>
<gene>
    <name evidence="2" type="ORF">PB01_15995</name>
</gene>
<evidence type="ECO:0000313" key="2">
    <source>
        <dbReference type="EMBL" id="QFG00193.1"/>
    </source>
</evidence>
<dbReference type="InterPro" id="IPR029903">
    <property type="entry name" value="RmlD-like-bd"/>
</dbReference>
<dbReference type="KEGG" id="psyo:PB01_15995"/>
<dbReference type="InterPro" id="IPR036291">
    <property type="entry name" value="NAD(P)-bd_dom_sf"/>
</dbReference>
<proteinExistence type="predicted"/>
<feature type="domain" description="RmlD-like substrate binding" evidence="1">
    <location>
        <begin position="1"/>
        <end position="252"/>
    </location>
</feature>
<dbReference type="Pfam" id="PF04321">
    <property type="entry name" value="RmlD_sub_bind"/>
    <property type="match status" value="1"/>
</dbReference>
<sequence length="276" mass="31134">MRILILGATGFLGSNLIQLASENKNLTVFGTSRFQHENSNIMQVDVTNKQSIGSAIRKINPEVVIWSLMSFEEETQLIKLGLENLISEIESETKLIFLSTDAVFVEGIGGYKESSPISTLPKEAGLADYVNGKYIGENLILNNHPNHVILRVGPLYGNNGDQIIEKRTVQVIEKIKENQPFKAYTNVYRTFVNVNDLSSAIIELTKIKFNGILHAGPIHKESYYSFYKKRLEQLGWNNSFLSPIIISKEDRPYLSLDTSLNTQKAHQLLKTNFRTV</sequence>
<evidence type="ECO:0000259" key="1">
    <source>
        <dbReference type="Pfam" id="PF04321"/>
    </source>
</evidence>
<name>A0A5J6SRJ3_9BACI</name>
<dbReference type="Proteomes" id="UP000325517">
    <property type="component" value="Chromosome"/>
</dbReference>
<accession>A0A5J6SRJ3</accession>
<reference evidence="2 3" key="1">
    <citation type="submission" date="2018-07" db="EMBL/GenBank/DDBJ databases">
        <title>Complete genome sequence of Psychrobacillus sp. PB01, isolated from iceberg, and comparative genome analysis of Psychrobacillus strains.</title>
        <authorList>
            <person name="Lee P.C."/>
        </authorList>
    </citation>
    <scope>NUCLEOTIDE SEQUENCE [LARGE SCALE GENOMIC DNA]</scope>
    <source>
        <strain evidence="2 3">PB01</strain>
    </source>
</reference>
<organism evidence="2 3">
    <name type="scientific">Psychrobacillus glaciei</name>
    <dbReference type="NCBI Taxonomy" id="2283160"/>
    <lineage>
        <taxon>Bacteria</taxon>
        <taxon>Bacillati</taxon>
        <taxon>Bacillota</taxon>
        <taxon>Bacilli</taxon>
        <taxon>Bacillales</taxon>
        <taxon>Bacillaceae</taxon>
        <taxon>Psychrobacillus</taxon>
    </lineage>
</organism>
<dbReference type="RefSeq" id="WP_151701079.1">
    <property type="nucleotide sequence ID" value="NZ_CP031223.1"/>
</dbReference>
<dbReference type="AlphaFoldDB" id="A0A5J6SRJ3"/>
<dbReference type="OrthoDB" id="9803892at2"/>
<keyword evidence="3" id="KW-1185">Reference proteome</keyword>
<dbReference type="PANTHER" id="PTHR43242">
    <property type="entry name" value="NAD(P)-BINDING ROSSMANN-FOLD SUPERFAMILY PROTEIN"/>
    <property type="match status" value="1"/>
</dbReference>
<dbReference type="Gene3D" id="3.40.50.720">
    <property type="entry name" value="NAD(P)-binding Rossmann-like Domain"/>
    <property type="match status" value="1"/>
</dbReference>
<dbReference type="PANTHER" id="PTHR43242:SF1">
    <property type="entry name" value="NAD(P)-BINDING ROSSMANN-FOLD SUPERFAMILY PROTEIN"/>
    <property type="match status" value="1"/>
</dbReference>
<dbReference type="Gene3D" id="3.90.25.10">
    <property type="entry name" value="UDP-galactose 4-epimerase, domain 1"/>
    <property type="match status" value="1"/>
</dbReference>
<dbReference type="SUPFAM" id="SSF51735">
    <property type="entry name" value="NAD(P)-binding Rossmann-fold domains"/>
    <property type="match status" value="1"/>
</dbReference>